<dbReference type="GO" id="GO:0006606">
    <property type="term" value="P:protein import into nucleus"/>
    <property type="evidence" value="ECO:0007669"/>
    <property type="project" value="TreeGrafter"/>
</dbReference>
<dbReference type="InterPro" id="IPR058669">
    <property type="entry name" value="TPR_IPO7/11-like"/>
</dbReference>
<dbReference type="PANTHER" id="PTHR10997:SF18">
    <property type="entry name" value="D-IMPORTIN 7_RANBP7"/>
    <property type="match status" value="1"/>
</dbReference>
<dbReference type="Pfam" id="PF03810">
    <property type="entry name" value="IBN_N"/>
    <property type="match status" value="1"/>
</dbReference>
<comment type="similarity">
    <text evidence="3">Belongs to the importin beta family.</text>
</comment>
<feature type="coiled-coil region" evidence="8">
    <location>
        <begin position="1042"/>
        <end position="1070"/>
    </location>
</feature>
<dbReference type="PROSITE" id="PS50166">
    <property type="entry name" value="IMPORTIN_B_NT"/>
    <property type="match status" value="1"/>
</dbReference>
<feature type="compositionally biased region" description="Basic and acidic residues" evidence="9">
    <location>
        <begin position="908"/>
        <end position="918"/>
    </location>
</feature>
<dbReference type="RefSeq" id="XP_003063349.1">
    <property type="nucleotide sequence ID" value="XM_003063303.1"/>
</dbReference>
<evidence type="ECO:0000259" key="10">
    <source>
        <dbReference type="PROSITE" id="PS50166"/>
    </source>
</evidence>
<evidence type="ECO:0000256" key="1">
    <source>
        <dbReference type="ARBA" id="ARBA00004123"/>
    </source>
</evidence>
<feature type="region of interest" description="Disordered" evidence="9">
    <location>
        <begin position="968"/>
        <end position="996"/>
    </location>
</feature>
<dbReference type="STRING" id="564608.C1N5E9"/>
<evidence type="ECO:0000256" key="8">
    <source>
        <dbReference type="SAM" id="Coils"/>
    </source>
</evidence>
<dbReference type="GO" id="GO:0031267">
    <property type="term" value="F:small GTPase binding"/>
    <property type="evidence" value="ECO:0007669"/>
    <property type="project" value="InterPro"/>
</dbReference>
<dbReference type="SUPFAM" id="SSF48371">
    <property type="entry name" value="ARM repeat"/>
    <property type="match status" value="1"/>
</dbReference>
<evidence type="ECO:0000313" key="12">
    <source>
        <dbReference type="Proteomes" id="UP000001876"/>
    </source>
</evidence>
<dbReference type="Pfam" id="PF25758">
    <property type="entry name" value="TPR_IPO11"/>
    <property type="match status" value="1"/>
</dbReference>
<evidence type="ECO:0000256" key="6">
    <source>
        <dbReference type="ARBA" id="ARBA00022927"/>
    </source>
</evidence>
<dbReference type="InterPro" id="IPR001494">
    <property type="entry name" value="Importin-beta_N"/>
</dbReference>
<reference evidence="11 12" key="1">
    <citation type="journal article" date="2009" name="Science">
        <title>Green evolution and dynamic adaptations revealed by genomes of the marine picoeukaryotes Micromonas.</title>
        <authorList>
            <person name="Worden A.Z."/>
            <person name="Lee J.H."/>
            <person name="Mock T."/>
            <person name="Rouze P."/>
            <person name="Simmons M.P."/>
            <person name="Aerts A.L."/>
            <person name="Allen A.E."/>
            <person name="Cuvelier M.L."/>
            <person name="Derelle E."/>
            <person name="Everett M.V."/>
            <person name="Foulon E."/>
            <person name="Grimwood J."/>
            <person name="Gundlach H."/>
            <person name="Henrissat B."/>
            <person name="Napoli C."/>
            <person name="McDonald S.M."/>
            <person name="Parker M.S."/>
            <person name="Rombauts S."/>
            <person name="Salamov A."/>
            <person name="Von Dassow P."/>
            <person name="Badger J.H."/>
            <person name="Coutinho P.M."/>
            <person name="Demir E."/>
            <person name="Dubchak I."/>
            <person name="Gentemann C."/>
            <person name="Eikrem W."/>
            <person name="Gready J.E."/>
            <person name="John U."/>
            <person name="Lanier W."/>
            <person name="Lindquist E.A."/>
            <person name="Lucas S."/>
            <person name="Mayer K.F."/>
            <person name="Moreau H."/>
            <person name="Not F."/>
            <person name="Otillar R."/>
            <person name="Panaud O."/>
            <person name="Pangilinan J."/>
            <person name="Paulsen I."/>
            <person name="Piegu B."/>
            <person name="Poliakov A."/>
            <person name="Robbens S."/>
            <person name="Schmutz J."/>
            <person name="Toulza E."/>
            <person name="Wyss T."/>
            <person name="Zelensky A."/>
            <person name="Zhou K."/>
            <person name="Armbrust E.V."/>
            <person name="Bhattacharya D."/>
            <person name="Goodenough U.W."/>
            <person name="Van de Peer Y."/>
            <person name="Grigoriev I.V."/>
        </authorList>
    </citation>
    <scope>NUCLEOTIDE SEQUENCE [LARGE SCALE GENOMIC DNA]</scope>
    <source>
        <strain evidence="11 12">CCMP1545</strain>
    </source>
</reference>
<dbReference type="eggNOG" id="KOG1991">
    <property type="taxonomic scope" value="Eukaryota"/>
</dbReference>
<comment type="subcellular location">
    <subcellularLocation>
        <location evidence="2">Cytoplasm</location>
    </subcellularLocation>
    <subcellularLocation>
        <location evidence="1">Nucleus</location>
    </subcellularLocation>
</comment>
<keyword evidence="5" id="KW-0963">Cytoplasm</keyword>
<feature type="compositionally biased region" description="Acidic residues" evidence="9">
    <location>
        <begin position="926"/>
        <end position="952"/>
    </location>
</feature>
<evidence type="ECO:0000256" key="5">
    <source>
        <dbReference type="ARBA" id="ARBA00022490"/>
    </source>
</evidence>
<evidence type="ECO:0000256" key="9">
    <source>
        <dbReference type="SAM" id="MobiDB-lite"/>
    </source>
</evidence>
<protein>
    <submittedName>
        <fullName evidence="11">Predicted protein</fullName>
    </submittedName>
</protein>
<gene>
    <name evidence="11" type="ORF">MICPUCDRAFT_45949</name>
</gene>
<keyword evidence="8" id="KW-0175">Coiled coil</keyword>
<organism evidence="12">
    <name type="scientific">Micromonas pusilla (strain CCMP1545)</name>
    <name type="common">Picoplanktonic green alga</name>
    <dbReference type="NCBI Taxonomy" id="564608"/>
    <lineage>
        <taxon>Eukaryota</taxon>
        <taxon>Viridiplantae</taxon>
        <taxon>Chlorophyta</taxon>
        <taxon>Mamiellophyceae</taxon>
        <taxon>Mamiellales</taxon>
        <taxon>Mamiellaceae</taxon>
        <taxon>Micromonas</taxon>
    </lineage>
</organism>
<evidence type="ECO:0000256" key="2">
    <source>
        <dbReference type="ARBA" id="ARBA00004496"/>
    </source>
</evidence>
<accession>C1N5E9</accession>
<dbReference type="KEGG" id="mpp:MICPUCDRAFT_45949"/>
<proteinExistence type="inferred from homology"/>
<dbReference type="EMBL" id="GG663748">
    <property type="protein sequence ID" value="EEH52485.1"/>
    <property type="molecule type" value="Genomic_DNA"/>
</dbReference>
<dbReference type="Gene3D" id="1.25.10.10">
    <property type="entry name" value="Leucine-rich Repeat Variant"/>
    <property type="match status" value="1"/>
</dbReference>
<name>C1N5E9_MICPC</name>
<dbReference type="GeneID" id="9688789"/>
<evidence type="ECO:0000313" key="11">
    <source>
        <dbReference type="EMBL" id="EEH52485.1"/>
    </source>
</evidence>
<dbReference type="SMART" id="SM00913">
    <property type="entry name" value="IBN_N"/>
    <property type="match status" value="1"/>
</dbReference>
<keyword evidence="6" id="KW-0653">Protein transport</keyword>
<feature type="region of interest" description="Disordered" evidence="9">
    <location>
        <begin position="908"/>
        <end position="952"/>
    </location>
</feature>
<dbReference type="InterPro" id="IPR016024">
    <property type="entry name" value="ARM-type_fold"/>
</dbReference>
<dbReference type="GO" id="GO:0005635">
    <property type="term" value="C:nuclear envelope"/>
    <property type="evidence" value="ECO:0007669"/>
    <property type="project" value="TreeGrafter"/>
</dbReference>
<dbReference type="InterPro" id="IPR011989">
    <property type="entry name" value="ARM-like"/>
</dbReference>
<dbReference type="PANTHER" id="PTHR10997">
    <property type="entry name" value="IMPORTIN-7, 8, 11"/>
    <property type="match status" value="1"/>
</dbReference>
<evidence type="ECO:0000256" key="7">
    <source>
        <dbReference type="ARBA" id="ARBA00023242"/>
    </source>
</evidence>
<dbReference type="Proteomes" id="UP000001876">
    <property type="component" value="Unassembled WGS sequence"/>
</dbReference>
<dbReference type="OMA" id="WVAKTSW"/>
<sequence>MATQIDQVVQVLQATLSADEHTRHQAEQYLTQHAYAKSHVVVLMQVATAPQADASMRQSATINLKNLIKKGWDPRREDAARLHEEDKATVRANVLEALIQSPEIVRSQLNECVKVIANADFPERWPNLLETLVGYLATDDVPRVYGAVTVISVLCRKYEYKDKDERLALTPVINAAFPRLLQMLQSLLAMEDKREDAQLALLVKAIVKTYWSATYLDIPDALMRGDVYGAWIQCMHAIIVMPVPERGQPADPAERKHFPWWKAKKWALHVANRMFQRYGNPKQCKPEHKPFAEAFKRDCSCAFLESYVRLLSGAFYTLVPIRPLLPAGGFLPDRIINLALQYLTTALTGSNTYKMMRPLLDDIVFQIAFPQLCHNAADQELWDTDPNEVVRKGYDIIEEMYSPRTAAVNFIVELCRCRSKENLPKVMGFLMQIFARYAEATRANGPAATPHPELGAALHAIGSLQDKLKSMTGYKEQIEPMLMAHVAPCFASPFPHVRAKACWCAGVYAEIEFQNPANFLALFGGVVAALKDDQLPVKVDATTALGSFVEAAEDIEQLKPILPQLLDEFFKLMNEVESEDLVFTLETIVEKFGEDIAPYALGLAQNLAAAFWKLTNSQDDKDDDDMNGALACVGCLRAIATILESISTLPHLYGQIEPTLMPILRKMLTQEGYDVYEEILEICSYITYYSPTVTPAMWELWPIMFDALESWGIQYFENVLVPLDNYISRGTEHFLAAPRYRDDVLRLCGTVILANEFPEPECLPAPKLMECVLQNCRGRVDDVVPGYLAVALERLPRCKGKYLKDLLIQVVANCLYYDAPLTLRTLEKNGKTNDALSAWFAMLSARTPNGKRKHHKREHDKKVCALGLTALLRAPAEAMPPAVAQGLGSITSVLVALLDDLKTQMTERKDMEENDYRGHGFWGGGDTDDEGEYVDEDLGDGGDDDPEDEKEPLDEEALRALAMKARKFGQFDPRGGDDDDDDSDDDGMLTDDECVTSPMDDVDAFVAFEETMRGASAGDPGRFNAMTGGMDQAQQGLLNAMIAHAEVRRREIAEEKAEKAEEAAKKAAKGGGAS</sequence>
<keyword evidence="4" id="KW-0813">Transport</keyword>
<evidence type="ECO:0000256" key="4">
    <source>
        <dbReference type="ARBA" id="ARBA00022448"/>
    </source>
</evidence>
<feature type="domain" description="Importin N-terminal" evidence="10">
    <location>
        <begin position="26"/>
        <end position="100"/>
    </location>
</feature>
<dbReference type="GO" id="GO:0005829">
    <property type="term" value="C:cytosol"/>
    <property type="evidence" value="ECO:0007669"/>
    <property type="project" value="TreeGrafter"/>
</dbReference>
<evidence type="ECO:0000256" key="3">
    <source>
        <dbReference type="ARBA" id="ARBA00007991"/>
    </source>
</evidence>
<feature type="compositionally biased region" description="Acidic residues" evidence="9">
    <location>
        <begin position="977"/>
        <end position="994"/>
    </location>
</feature>
<keyword evidence="12" id="KW-1185">Reference proteome</keyword>
<keyword evidence="7" id="KW-0539">Nucleus</keyword>
<dbReference type="AlphaFoldDB" id="C1N5E9"/>
<dbReference type="OrthoDB" id="760868at2759"/>